<dbReference type="AlphaFoldDB" id="A0AAN8E5W5"/>
<feature type="region of interest" description="Disordered" evidence="1">
    <location>
        <begin position="1"/>
        <end position="25"/>
    </location>
</feature>
<gene>
    <name evidence="2" type="ORF">CgunFtcFv8_004776</name>
</gene>
<feature type="compositionally biased region" description="Basic and acidic residues" evidence="1">
    <location>
        <begin position="1"/>
        <end position="21"/>
    </location>
</feature>
<keyword evidence="3" id="KW-1185">Reference proteome</keyword>
<evidence type="ECO:0008006" key="4">
    <source>
        <dbReference type="Google" id="ProtNLM"/>
    </source>
</evidence>
<reference evidence="2 3" key="1">
    <citation type="journal article" date="2023" name="Mol. Biol. Evol.">
        <title>Genomics of Secondarily Temperate Adaptation in the Only Non-Antarctic Icefish.</title>
        <authorList>
            <person name="Rivera-Colon A.G."/>
            <person name="Rayamajhi N."/>
            <person name="Minhas B.F."/>
            <person name="Madrigal G."/>
            <person name="Bilyk K.T."/>
            <person name="Yoon V."/>
            <person name="Hune M."/>
            <person name="Gregory S."/>
            <person name="Cheng C.H.C."/>
            <person name="Catchen J.M."/>
        </authorList>
    </citation>
    <scope>NUCLEOTIDE SEQUENCE [LARGE SCALE GENOMIC DNA]</scope>
    <source>
        <tissue evidence="2">White muscle</tissue>
    </source>
</reference>
<evidence type="ECO:0000256" key="1">
    <source>
        <dbReference type="SAM" id="MobiDB-lite"/>
    </source>
</evidence>
<dbReference type="Gene3D" id="3.60.21.10">
    <property type="match status" value="1"/>
</dbReference>
<accession>A0AAN8E5W5</accession>
<dbReference type="PANTHER" id="PTHR45673">
    <property type="entry name" value="SERINE/THREONINE-PROTEIN PHOSPHATASE 2B CATALYTIC SUBUNIT 1-RELATED"/>
    <property type="match status" value="1"/>
</dbReference>
<dbReference type="Proteomes" id="UP001331515">
    <property type="component" value="Unassembled WGS sequence"/>
</dbReference>
<comment type="caution">
    <text evidence="2">The sequence shown here is derived from an EMBL/GenBank/DDBJ whole genome shotgun (WGS) entry which is preliminary data.</text>
</comment>
<sequence length="111" mass="12464">MSGKDKDKDKQEKQSTTERLVKAVPYPPQQKLTVKELYVDGKPNPEVLRTHLVKEGRLEEEAALKIINDGANILRQEKCMLEVDAPITVCGDVHGQFFDLMKLFEVGGVAQ</sequence>
<dbReference type="EMBL" id="JAURVH010001515">
    <property type="protein sequence ID" value="KAK5933123.1"/>
    <property type="molecule type" value="Genomic_DNA"/>
</dbReference>
<organism evidence="2 3">
    <name type="scientific">Champsocephalus gunnari</name>
    <name type="common">Mackerel icefish</name>
    <dbReference type="NCBI Taxonomy" id="52237"/>
    <lineage>
        <taxon>Eukaryota</taxon>
        <taxon>Metazoa</taxon>
        <taxon>Chordata</taxon>
        <taxon>Craniata</taxon>
        <taxon>Vertebrata</taxon>
        <taxon>Euteleostomi</taxon>
        <taxon>Actinopterygii</taxon>
        <taxon>Neopterygii</taxon>
        <taxon>Teleostei</taxon>
        <taxon>Neoteleostei</taxon>
        <taxon>Acanthomorphata</taxon>
        <taxon>Eupercaria</taxon>
        <taxon>Perciformes</taxon>
        <taxon>Notothenioidei</taxon>
        <taxon>Channichthyidae</taxon>
        <taxon>Champsocephalus</taxon>
    </lineage>
</organism>
<evidence type="ECO:0000313" key="2">
    <source>
        <dbReference type="EMBL" id="KAK5933123.1"/>
    </source>
</evidence>
<name>A0AAN8E5W5_CHAGU</name>
<proteinExistence type="predicted"/>
<dbReference type="InterPro" id="IPR043360">
    <property type="entry name" value="PP2B"/>
</dbReference>
<dbReference type="GO" id="GO:0097720">
    <property type="term" value="P:calcineurin-mediated signaling"/>
    <property type="evidence" value="ECO:0007669"/>
    <property type="project" value="InterPro"/>
</dbReference>
<dbReference type="InterPro" id="IPR029052">
    <property type="entry name" value="Metallo-depent_PP-like"/>
</dbReference>
<dbReference type="GO" id="GO:0033192">
    <property type="term" value="F:calmodulin-dependent protein phosphatase activity"/>
    <property type="evidence" value="ECO:0007669"/>
    <property type="project" value="InterPro"/>
</dbReference>
<evidence type="ECO:0000313" key="3">
    <source>
        <dbReference type="Proteomes" id="UP001331515"/>
    </source>
</evidence>
<dbReference type="SUPFAM" id="SSF56300">
    <property type="entry name" value="Metallo-dependent phosphatases"/>
    <property type="match status" value="1"/>
</dbReference>
<protein>
    <recommendedName>
        <fullName evidence="4">Protein-serine/threonine phosphatase</fullName>
    </recommendedName>
</protein>